<keyword evidence="1" id="KW-1133">Transmembrane helix</keyword>
<dbReference type="EMBL" id="CM000767">
    <property type="protein sequence ID" value="OQU79195.1"/>
    <property type="molecule type" value="Genomic_DNA"/>
</dbReference>
<organism evidence="2 3">
    <name type="scientific">Sorghum bicolor</name>
    <name type="common">Sorghum</name>
    <name type="synonym">Sorghum vulgare</name>
    <dbReference type="NCBI Taxonomy" id="4558"/>
    <lineage>
        <taxon>Eukaryota</taxon>
        <taxon>Viridiplantae</taxon>
        <taxon>Streptophyta</taxon>
        <taxon>Embryophyta</taxon>
        <taxon>Tracheophyta</taxon>
        <taxon>Spermatophyta</taxon>
        <taxon>Magnoliopsida</taxon>
        <taxon>Liliopsida</taxon>
        <taxon>Poales</taxon>
        <taxon>Poaceae</taxon>
        <taxon>PACMAD clade</taxon>
        <taxon>Panicoideae</taxon>
        <taxon>Andropogonodae</taxon>
        <taxon>Andropogoneae</taxon>
        <taxon>Sorghinae</taxon>
        <taxon>Sorghum</taxon>
    </lineage>
</organism>
<evidence type="ECO:0000313" key="2">
    <source>
        <dbReference type="EMBL" id="OQU79195.1"/>
    </source>
</evidence>
<evidence type="ECO:0000256" key="1">
    <source>
        <dbReference type="SAM" id="Phobius"/>
    </source>
</evidence>
<dbReference type="InParanoid" id="A0A1Z5R6X7"/>
<keyword evidence="1" id="KW-0472">Membrane</keyword>
<feature type="non-terminal residue" evidence="2">
    <location>
        <position position="159"/>
    </location>
</feature>
<dbReference type="AlphaFoldDB" id="A0A1Z5R6X7"/>
<keyword evidence="3" id="KW-1185">Reference proteome</keyword>
<reference evidence="2 3" key="1">
    <citation type="journal article" date="2009" name="Nature">
        <title>The Sorghum bicolor genome and the diversification of grasses.</title>
        <authorList>
            <person name="Paterson A.H."/>
            <person name="Bowers J.E."/>
            <person name="Bruggmann R."/>
            <person name="Dubchak I."/>
            <person name="Grimwood J."/>
            <person name="Gundlach H."/>
            <person name="Haberer G."/>
            <person name="Hellsten U."/>
            <person name="Mitros T."/>
            <person name="Poliakov A."/>
            <person name="Schmutz J."/>
            <person name="Spannagl M."/>
            <person name="Tang H."/>
            <person name="Wang X."/>
            <person name="Wicker T."/>
            <person name="Bharti A.K."/>
            <person name="Chapman J."/>
            <person name="Feltus F.A."/>
            <person name="Gowik U."/>
            <person name="Grigoriev I.V."/>
            <person name="Lyons E."/>
            <person name="Maher C.A."/>
            <person name="Martis M."/>
            <person name="Narechania A."/>
            <person name="Otillar R.P."/>
            <person name="Penning B.W."/>
            <person name="Salamov A.A."/>
            <person name="Wang Y."/>
            <person name="Zhang L."/>
            <person name="Carpita N.C."/>
            <person name="Freeling M."/>
            <person name="Gingle A.R."/>
            <person name="Hash C.T."/>
            <person name="Keller B."/>
            <person name="Klein P."/>
            <person name="Kresovich S."/>
            <person name="McCann M.C."/>
            <person name="Ming R."/>
            <person name="Peterson D.G."/>
            <person name="Mehboob-ur-Rahman"/>
            <person name="Ware D."/>
            <person name="Westhoff P."/>
            <person name="Mayer K.F."/>
            <person name="Messing J."/>
            <person name="Rokhsar D.S."/>
        </authorList>
    </citation>
    <scope>NUCLEOTIDE SEQUENCE [LARGE SCALE GENOMIC DNA]</scope>
    <source>
        <strain evidence="3">cv. BTx623</strain>
    </source>
</reference>
<proteinExistence type="predicted"/>
<accession>A0A1Z5R6X7</accession>
<keyword evidence="1" id="KW-0812">Transmembrane</keyword>
<dbReference type="Gramene" id="OQU79195">
    <property type="protein sequence ID" value="OQU79195"/>
    <property type="gene ID" value="SORBI_3008G108900"/>
</dbReference>
<gene>
    <name evidence="2" type="ORF">SORBI_3008G108900</name>
</gene>
<evidence type="ECO:0008006" key="4">
    <source>
        <dbReference type="Google" id="ProtNLM"/>
    </source>
</evidence>
<feature type="transmembrane region" description="Helical" evidence="1">
    <location>
        <begin position="129"/>
        <end position="156"/>
    </location>
</feature>
<evidence type="ECO:0000313" key="3">
    <source>
        <dbReference type="Proteomes" id="UP000000768"/>
    </source>
</evidence>
<name>A0A1Z5R6X7_SORBI</name>
<reference evidence="3" key="2">
    <citation type="journal article" date="2018" name="Plant J.">
        <title>The Sorghum bicolor reference genome: improved assembly, gene annotations, a transcriptome atlas, and signatures of genome organization.</title>
        <authorList>
            <person name="McCormick R.F."/>
            <person name="Truong S.K."/>
            <person name="Sreedasyam A."/>
            <person name="Jenkins J."/>
            <person name="Shu S."/>
            <person name="Sims D."/>
            <person name="Kennedy M."/>
            <person name="Amirebrahimi M."/>
            <person name="Weers B.D."/>
            <person name="McKinley B."/>
            <person name="Mattison A."/>
            <person name="Morishige D.T."/>
            <person name="Grimwood J."/>
            <person name="Schmutz J."/>
            <person name="Mullet J.E."/>
        </authorList>
    </citation>
    <scope>NUCLEOTIDE SEQUENCE [LARGE SCALE GENOMIC DNA]</scope>
    <source>
        <strain evidence="3">cv. BTx623</strain>
    </source>
</reference>
<protein>
    <recommendedName>
        <fullName evidence="4">Zinc finger GRF-type domain-containing protein</fullName>
    </recommendedName>
</protein>
<sequence length="159" mass="17489">GPDPVDLETGLPLIVCQSCKDVRLIALTSTRQNSCGKRFFKCPRNKEKDPTSCRSYYFQADYETLLRGIGKIGLPRETTPARTQSLHSLAQTRTPDASLPEQIDDIRKKIIELSGRVSTLSTQGSLTTVLISCILTMVFLVATIVAILAALVYFVVANK</sequence>
<dbReference type="Proteomes" id="UP000000768">
    <property type="component" value="Chromosome 8"/>
</dbReference>